<dbReference type="AlphaFoldDB" id="A0A2N9YF36"/>
<dbReference type="PANTHER" id="PTHR12993:SF11">
    <property type="entry name" value="N-ACETYLGLUCOSAMINYL-PHOSPHATIDYLINOSITOL DE-N-ACETYLASE"/>
    <property type="match status" value="1"/>
</dbReference>
<dbReference type="InterPro" id="IPR003737">
    <property type="entry name" value="GlcNAc_PI_deacetylase-related"/>
</dbReference>
<accession>A0A2N9YF36</accession>
<evidence type="ECO:0008006" key="3">
    <source>
        <dbReference type="Google" id="ProtNLM"/>
    </source>
</evidence>
<dbReference type="PANTHER" id="PTHR12993">
    <property type="entry name" value="N-ACETYLGLUCOSAMINYL-PHOSPHATIDYLINOSITOL DE-N-ACETYLASE-RELATED"/>
    <property type="match status" value="1"/>
</dbReference>
<reference evidence="2" key="1">
    <citation type="submission" date="2016-12" db="EMBL/GenBank/DDBJ databases">
        <title>Complete Genome Sequence of Beggiatoa leptomitiformis D-401.</title>
        <authorList>
            <person name="Fomenkov A."/>
            <person name="Vincze T."/>
            <person name="Grabovich M."/>
            <person name="Anton B.P."/>
            <person name="Dubinina G."/>
            <person name="Orlova M."/>
            <person name="Belousova E."/>
            <person name="Roberts R.J."/>
        </authorList>
    </citation>
    <scope>NUCLEOTIDE SEQUENCE [LARGE SCALE GENOMIC DNA]</scope>
    <source>
        <strain evidence="2">D-401</strain>
    </source>
</reference>
<dbReference type="SUPFAM" id="SSF102588">
    <property type="entry name" value="LmbE-like"/>
    <property type="match status" value="1"/>
</dbReference>
<dbReference type="EMBL" id="CP018889">
    <property type="protein sequence ID" value="AUI69111.2"/>
    <property type="molecule type" value="Genomic_DNA"/>
</dbReference>
<dbReference type="Gene3D" id="3.40.50.10320">
    <property type="entry name" value="LmbE-like"/>
    <property type="match status" value="1"/>
</dbReference>
<sequence length="295" mass="33487">MMESLFIPYQATQILPSGTVLVLAPHPDDEVFGCGGAIMQHVAQGDKVWVIILTDGSAATQHVDETAKLHYIQTRQTESRAAANILGYGEPLFWGIPDRYLQCEPTLVKKLQLFIETHHIQRVYAPSLAEIHPDHYACAQLALALLKQVALTYVMYEIGVPLQPNCLLDITPYLLRKQQATNCFSSQLSIQDYGRHLQGLNVYRSYTLPATVIAAEGYYALSTARWRENTLSQFGGSRQTEQMLQMAQQLIEQTKYIEELTVELQSLYHSTSWRITSPLRGIKRFWHTVKQLLLH</sequence>
<keyword evidence="2" id="KW-1185">Reference proteome</keyword>
<dbReference type="InterPro" id="IPR024078">
    <property type="entry name" value="LmbE-like_dom_sf"/>
</dbReference>
<evidence type="ECO:0000313" key="2">
    <source>
        <dbReference type="Proteomes" id="UP000234271"/>
    </source>
</evidence>
<dbReference type="GO" id="GO:0016811">
    <property type="term" value="F:hydrolase activity, acting on carbon-nitrogen (but not peptide) bonds, in linear amides"/>
    <property type="evidence" value="ECO:0007669"/>
    <property type="project" value="TreeGrafter"/>
</dbReference>
<dbReference type="Pfam" id="PF02585">
    <property type="entry name" value="PIG-L"/>
    <property type="match status" value="1"/>
</dbReference>
<name>A0A2N9YF36_9GAMM</name>
<evidence type="ECO:0000313" key="1">
    <source>
        <dbReference type="EMBL" id="AUI69111.2"/>
    </source>
</evidence>
<organism evidence="1 2">
    <name type="scientific">Beggiatoa leptomitoformis</name>
    <dbReference type="NCBI Taxonomy" id="288004"/>
    <lineage>
        <taxon>Bacteria</taxon>
        <taxon>Pseudomonadati</taxon>
        <taxon>Pseudomonadota</taxon>
        <taxon>Gammaproteobacteria</taxon>
        <taxon>Thiotrichales</taxon>
        <taxon>Thiotrichaceae</taxon>
        <taxon>Beggiatoa</taxon>
    </lineage>
</organism>
<proteinExistence type="predicted"/>
<gene>
    <name evidence="1" type="ORF">BLE401_10640</name>
</gene>
<dbReference type="Proteomes" id="UP000234271">
    <property type="component" value="Chromosome"/>
</dbReference>
<dbReference type="OrthoDB" id="9790023at2"/>
<protein>
    <recommendedName>
        <fullName evidence="3">PIG-L family deacetylase</fullName>
    </recommendedName>
</protein>